<dbReference type="SUPFAM" id="SSF47413">
    <property type="entry name" value="lambda repressor-like DNA-binding domains"/>
    <property type="match status" value="1"/>
</dbReference>
<evidence type="ECO:0000313" key="3">
    <source>
        <dbReference type="Proteomes" id="UP000460272"/>
    </source>
</evidence>
<evidence type="ECO:0000259" key="1">
    <source>
        <dbReference type="PROSITE" id="PS50943"/>
    </source>
</evidence>
<gene>
    <name evidence="2" type="ORF">EAS64_01345</name>
</gene>
<comment type="caution">
    <text evidence="2">The sequence shown here is derived from an EMBL/GenBank/DDBJ whole genome shotgun (WGS) entry which is preliminary data.</text>
</comment>
<dbReference type="InterPro" id="IPR010982">
    <property type="entry name" value="Lambda_DNA-bd_dom_sf"/>
</dbReference>
<dbReference type="Pfam" id="PF13413">
    <property type="entry name" value="HTH_25"/>
    <property type="match status" value="1"/>
</dbReference>
<protein>
    <submittedName>
        <fullName evidence="2">Helix-turn-helix domain-containing protein</fullName>
    </submittedName>
</protein>
<dbReference type="InterPro" id="IPR001387">
    <property type="entry name" value="Cro/C1-type_HTH"/>
</dbReference>
<dbReference type="PANTHER" id="PTHR34475">
    <property type="match status" value="1"/>
</dbReference>
<dbReference type="OrthoDB" id="5243487at2"/>
<keyword evidence="3" id="KW-1185">Reference proteome</keyword>
<dbReference type="InterPro" id="IPR025194">
    <property type="entry name" value="RodZ-like_C"/>
</dbReference>
<dbReference type="CDD" id="cd00093">
    <property type="entry name" value="HTH_XRE"/>
    <property type="match status" value="1"/>
</dbReference>
<dbReference type="EMBL" id="RPFW01000001">
    <property type="protein sequence ID" value="TVZ06124.1"/>
    <property type="molecule type" value="Genomic_DNA"/>
</dbReference>
<organism evidence="2 3">
    <name type="scientific">Trebonia kvetii</name>
    <dbReference type="NCBI Taxonomy" id="2480626"/>
    <lineage>
        <taxon>Bacteria</taxon>
        <taxon>Bacillati</taxon>
        <taxon>Actinomycetota</taxon>
        <taxon>Actinomycetes</taxon>
        <taxon>Streptosporangiales</taxon>
        <taxon>Treboniaceae</taxon>
        <taxon>Trebonia</taxon>
    </lineage>
</organism>
<reference evidence="2 3" key="1">
    <citation type="submission" date="2018-11" db="EMBL/GenBank/DDBJ databases">
        <title>Trebonia kvetii gen.nov., sp.nov., a novel acidophilic actinobacterium, and proposal of the new actinobacterial family Treboniaceae fam. nov.</title>
        <authorList>
            <person name="Rapoport D."/>
            <person name="Sagova-Mareckova M."/>
            <person name="Sedlacek I."/>
            <person name="Provaznik J."/>
            <person name="Kralova S."/>
            <person name="Pavlinic D."/>
            <person name="Benes V."/>
            <person name="Kopecky J."/>
        </authorList>
    </citation>
    <scope>NUCLEOTIDE SEQUENCE [LARGE SCALE GENOMIC DNA]</scope>
    <source>
        <strain evidence="2 3">15Tr583</strain>
    </source>
</reference>
<proteinExistence type="predicted"/>
<dbReference type="AlphaFoldDB" id="A0A6P2C407"/>
<dbReference type="Proteomes" id="UP000460272">
    <property type="component" value="Unassembled WGS sequence"/>
</dbReference>
<dbReference type="PANTHER" id="PTHR34475:SF1">
    <property type="entry name" value="CYTOSKELETON PROTEIN RODZ"/>
    <property type="match status" value="1"/>
</dbReference>
<dbReference type="Gene3D" id="1.10.260.40">
    <property type="entry name" value="lambda repressor-like DNA-binding domains"/>
    <property type="match status" value="1"/>
</dbReference>
<name>A0A6P2C407_9ACTN</name>
<dbReference type="RefSeq" id="WP_145850878.1">
    <property type="nucleotide sequence ID" value="NZ_RPFW01000001.1"/>
</dbReference>
<dbReference type="InterPro" id="IPR050400">
    <property type="entry name" value="Bact_Cytoskel_RodZ"/>
</dbReference>
<dbReference type="SMART" id="SM00530">
    <property type="entry name" value="HTH_XRE"/>
    <property type="match status" value="1"/>
</dbReference>
<dbReference type="GO" id="GO:0003677">
    <property type="term" value="F:DNA binding"/>
    <property type="evidence" value="ECO:0007669"/>
    <property type="project" value="InterPro"/>
</dbReference>
<evidence type="ECO:0000313" key="2">
    <source>
        <dbReference type="EMBL" id="TVZ06124.1"/>
    </source>
</evidence>
<dbReference type="Pfam" id="PF13464">
    <property type="entry name" value="RodZ_C"/>
    <property type="match status" value="1"/>
</dbReference>
<accession>A0A6P2C407</accession>
<sequence length="251" mass="26817">MSIGDTLAEARRQAGLTITQVSEQTRIRESIIRSIEQGDYSTCGGDFYARGHIRSIAEAVGVDPAPLIREFDAEHGPPGNMRASQIFQPVTPIKIREPRRLHLGRVLAVAVLAAAGYGAYHVISTRDTHSAASPNATTTVRPVVTVTAQPTHTATPKAKPAFPKNEAVIKLTAVSDCWVSLTNTTTGKQIYQGVVKTGQSVTWIEKKQVSIRLGNPPGIHLTVNGKAQQTNSTVPITLSINPLNNASVTVG</sequence>
<dbReference type="PROSITE" id="PS50943">
    <property type="entry name" value="HTH_CROC1"/>
    <property type="match status" value="1"/>
</dbReference>
<feature type="domain" description="HTH cro/C1-type" evidence="1">
    <location>
        <begin position="7"/>
        <end position="67"/>
    </location>
</feature>